<organism evidence="9 10">
    <name type="scientific">Coprobacter fastidiosus NSB1 = JCM 33896</name>
    <dbReference type="NCBI Taxonomy" id="1349822"/>
    <lineage>
        <taxon>Bacteria</taxon>
        <taxon>Pseudomonadati</taxon>
        <taxon>Bacteroidota</taxon>
        <taxon>Bacteroidia</taxon>
        <taxon>Bacteroidales</taxon>
        <taxon>Barnesiellaceae</taxon>
        <taxon>Coprobacter</taxon>
    </lineage>
</organism>
<dbReference type="PIRSF" id="PIRSF003101">
    <property type="entry name" value="FtsA"/>
    <property type="match status" value="1"/>
</dbReference>
<dbReference type="Proteomes" id="UP000269493">
    <property type="component" value="Unassembled WGS sequence"/>
</dbReference>
<evidence type="ECO:0000256" key="5">
    <source>
        <dbReference type="HAMAP-Rule" id="MF_02033"/>
    </source>
</evidence>
<comment type="subunit">
    <text evidence="5">Self-interacts. Interacts with FtsZ.</text>
</comment>
<dbReference type="InterPro" id="IPR050696">
    <property type="entry name" value="FtsA/MreB"/>
</dbReference>
<dbReference type="NCBIfam" id="TIGR01174">
    <property type="entry name" value="ftsA"/>
    <property type="match status" value="1"/>
</dbReference>
<dbReference type="SUPFAM" id="SSF53067">
    <property type="entry name" value="Actin-like ATPase domain"/>
    <property type="match status" value="2"/>
</dbReference>
<protein>
    <recommendedName>
        <fullName evidence="5 6">Cell division protein FtsA</fullName>
    </recommendedName>
</protein>
<feature type="compositionally biased region" description="Basic and acidic residues" evidence="7">
    <location>
        <begin position="393"/>
        <end position="407"/>
    </location>
</feature>
<keyword evidence="10" id="KW-1185">Reference proteome</keyword>
<dbReference type="GO" id="GO:0043093">
    <property type="term" value="P:FtsZ-dependent cytokinesis"/>
    <property type="evidence" value="ECO:0007669"/>
    <property type="project" value="UniProtKB-UniRule"/>
</dbReference>
<dbReference type="PANTHER" id="PTHR32432:SF4">
    <property type="entry name" value="CELL DIVISION PROTEIN FTSA"/>
    <property type="match status" value="1"/>
</dbReference>
<evidence type="ECO:0000256" key="7">
    <source>
        <dbReference type="SAM" id="MobiDB-lite"/>
    </source>
</evidence>
<sequence length="453" mass="49804">MEAGKYIVAIELGTSKIVGIVGVKNEDGRLNILATEKEDSAGCIKRGCIFNVEDTASKIQKIIKKLENRLSLKITKVYVGVGGQSVHSISHSVFRQLAEDTPITDMIINSLHAESRSFPVANAEIMDVIPNEYTIDNHLETQPKGTYASEIEAHLQLVVGRPSIKKNINRCIVERLKLPIAGYIMSVHADAAALLDDEEKSLGCALINFGAGTTTLSIYKDNFLRYVVTIPFGGRNITQDISSLNILMSEAERLKLAFGCAINNGEEPKGIGIEGIDSSKINYQELCRVTEARIEEIVANIVEQIKESGYKDQLSAGIILTGGASLLKELPELLARETKMSVQRGNLQKGITFSGHQEGGLTAYSQAIGLLLLGEENCVEKPITPKTEPTVEEPEKPENKEISDEKKKKEHEKKPKKSWNIFGAIEKMTDKVISSTENFLTDEEDANPPRKKN</sequence>
<dbReference type="SMART" id="SM00842">
    <property type="entry name" value="FtsA"/>
    <property type="match status" value="1"/>
</dbReference>
<comment type="similarity">
    <text evidence="5 6">Belongs to the FtsA/MreB family.</text>
</comment>
<keyword evidence="2 5" id="KW-0132">Cell division</keyword>
<dbReference type="Gene3D" id="3.30.420.40">
    <property type="match status" value="2"/>
</dbReference>
<dbReference type="CDD" id="cd24048">
    <property type="entry name" value="ASKHA_NBD_FtsA"/>
    <property type="match status" value="1"/>
</dbReference>
<gene>
    <name evidence="5" type="primary">ftsA</name>
    <name evidence="9" type="ORF">BC742_1413</name>
</gene>
<comment type="function">
    <text evidence="5 6">Cell division protein that is involved in the assembly of the Z ring. May serve as a membrane anchor for the Z ring.</text>
</comment>
<comment type="caution">
    <text evidence="9">The sequence shown here is derived from an EMBL/GenBank/DDBJ whole genome shotgun (WGS) entry which is preliminary data.</text>
</comment>
<feature type="compositionally biased region" description="Basic residues" evidence="7">
    <location>
        <begin position="408"/>
        <end position="417"/>
    </location>
</feature>
<keyword evidence="3 5" id="KW-0472">Membrane</keyword>
<evidence type="ECO:0000256" key="3">
    <source>
        <dbReference type="ARBA" id="ARBA00023136"/>
    </source>
</evidence>
<evidence type="ECO:0000256" key="6">
    <source>
        <dbReference type="PIRNR" id="PIRNR003101"/>
    </source>
</evidence>
<reference evidence="9 10" key="1">
    <citation type="submission" date="2018-10" db="EMBL/GenBank/DDBJ databases">
        <title>Genomic Encyclopedia of Archaeal and Bacterial Type Strains, Phase II (KMG-II): from individual species to whole genera.</title>
        <authorList>
            <person name="Goeker M."/>
        </authorList>
    </citation>
    <scope>NUCLEOTIDE SEQUENCE [LARGE SCALE GENOMIC DNA]</scope>
    <source>
        <strain evidence="9 10">NSB1</strain>
    </source>
</reference>
<dbReference type="RefSeq" id="WP_009318120.1">
    <property type="nucleotide sequence ID" value="NZ_KI440835.1"/>
</dbReference>
<dbReference type="InterPro" id="IPR020823">
    <property type="entry name" value="Cell_div_FtsA"/>
</dbReference>
<dbReference type="GO" id="GO:0009898">
    <property type="term" value="C:cytoplasmic side of plasma membrane"/>
    <property type="evidence" value="ECO:0007669"/>
    <property type="project" value="UniProtKB-UniRule"/>
</dbReference>
<evidence type="ECO:0000256" key="4">
    <source>
        <dbReference type="ARBA" id="ARBA00023306"/>
    </source>
</evidence>
<evidence type="ECO:0000259" key="8">
    <source>
        <dbReference type="SMART" id="SM00842"/>
    </source>
</evidence>
<dbReference type="PANTHER" id="PTHR32432">
    <property type="entry name" value="CELL DIVISION PROTEIN FTSA-RELATED"/>
    <property type="match status" value="1"/>
</dbReference>
<dbReference type="OrthoDB" id="9768127at2"/>
<feature type="domain" description="SHS2" evidence="8">
    <location>
        <begin position="7"/>
        <end position="194"/>
    </location>
</feature>
<accession>A0A495WB05</accession>
<dbReference type="Pfam" id="PF14450">
    <property type="entry name" value="FtsA"/>
    <property type="match status" value="1"/>
</dbReference>
<evidence type="ECO:0000256" key="1">
    <source>
        <dbReference type="ARBA" id="ARBA00022475"/>
    </source>
</evidence>
<dbReference type="AlphaFoldDB" id="A0A495WB05"/>
<dbReference type="InterPro" id="IPR043129">
    <property type="entry name" value="ATPase_NBD"/>
</dbReference>
<dbReference type="InterPro" id="IPR003494">
    <property type="entry name" value="SHS2_FtsA"/>
</dbReference>
<keyword evidence="1 5" id="KW-1003">Cell membrane</keyword>
<comment type="subcellular location">
    <subcellularLocation>
        <location evidence="5">Cell membrane</location>
        <topology evidence="5">Peripheral membrane protein</topology>
        <orientation evidence="5">Cytoplasmic side</orientation>
    </subcellularLocation>
    <text evidence="5">Localizes to the Z ring in an FtsZ-dependent manner. Targeted to the membrane through a conserved C-terminal amphipathic helix.</text>
</comment>
<proteinExistence type="inferred from homology"/>
<name>A0A495WB05_9BACT</name>
<evidence type="ECO:0000256" key="2">
    <source>
        <dbReference type="ARBA" id="ARBA00022618"/>
    </source>
</evidence>
<dbReference type="GeneID" id="92928780"/>
<keyword evidence="4 5" id="KW-0131">Cell cycle</keyword>
<evidence type="ECO:0000313" key="10">
    <source>
        <dbReference type="Proteomes" id="UP000269493"/>
    </source>
</evidence>
<dbReference type="GO" id="GO:0032153">
    <property type="term" value="C:cell division site"/>
    <property type="evidence" value="ECO:0007669"/>
    <property type="project" value="UniProtKB-UniRule"/>
</dbReference>
<feature type="region of interest" description="Disordered" evidence="7">
    <location>
        <begin position="381"/>
        <end position="421"/>
    </location>
</feature>
<evidence type="ECO:0000313" key="9">
    <source>
        <dbReference type="EMBL" id="RKT58340.1"/>
    </source>
</evidence>
<dbReference type="EMBL" id="RBXN01000004">
    <property type="protein sequence ID" value="RKT58340.1"/>
    <property type="molecule type" value="Genomic_DNA"/>
</dbReference>
<dbReference type="Pfam" id="PF02491">
    <property type="entry name" value="SHS2_FTSA"/>
    <property type="match status" value="1"/>
</dbReference>
<dbReference type="HAMAP" id="MF_02033">
    <property type="entry name" value="FtsA"/>
    <property type="match status" value="1"/>
</dbReference>